<keyword evidence="3" id="KW-1185">Reference proteome</keyword>
<name>A0AAE0BRR2_9CHLO</name>
<feature type="region of interest" description="Disordered" evidence="1">
    <location>
        <begin position="56"/>
        <end position="84"/>
    </location>
</feature>
<dbReference type="EMBL" id="LGRX02033518">
    <property type="protein sequence ID" value="KAK3240914.1"/>
    <property type="molecule type" value="Genomic_DNA"/>
</dbReference>
<evidence type="ECO:0000313" key="3">
    <source>
        <dbReference type="Proteomes" id="UP001190700"/>
    </source>
</evidence>
<accession>A0AAE0BRR2</accession>
<sequence>MSRGAGAVVGVAVVLCEVERRATCELGVWRAAVAVVAGKTAIRMTMNATIAARVGDEGRRTPARGESAPQLGMGRSQEHPGVSAGDGGGIAVVVPNLLLRRHLDQSRITALILVLTVAVAGVVVGDTVGGSDAASWRATELARYLVGVLLPWREGVQRQGCASGEVGKWPVTRWVALLVPAPFEDGSHAGRDNAANADGGHQECGGVGVGAAAVASLPVVGLDRIDAGGREDAHEEDHKSRSEMAGGTVGGGLPACAGAGEGLCHAVEV</sequence>
<dbReference type="Proteomes" id="UP001190700">
    <property type="component" value="Unassembled WGS sequence"/>
</dbReference>
<gene>
    <name evidence="2" type="ORF">CYMTET_49279</name>
</gene>
<comment type="caution">
    <text evidence="2">The sequence shown here is derived from an EMBL/GenBank/DDBJ whole genome shotgun (WGS) entry which is preliminary data.</text>
</comment>
<organism evidence="2 3">
    <name type="scientific">Cymbomonas tetramitiformis</name>
    <dbReference type="NCBI Taxonomy" id="36881"/>
    <lineage>
        <taxon>Eukaryota</taxon>
        <taxon>Viridiplantae</taxon>
        <taxon>Chlorophyta</taxon>
        <taxon>Pyramimonadophyceae</taxon>
        <taxon>Pyramimonadales</taxon>
        <taxon>Pyramimonadaceae</taxon>
        <taxon>Cymbomonas</taxon>
    </lineage>
</organism>
<evidence type="ECO:0000256" key="1">
    <source>
        <dbReference type="SAM" id="MobiDB-lite"/>
    </source>
</evidence>
<reference evidence="2 3" key="1">
    <citation type="journal article" date="2015" name="Genome Biol. Evol.">
        <title>Comparative Genomics of a Bacterivorous Green Alga Reveals Evolutionary Causalities and Consequences of Phago-Mixotrophic Mode of Nutrition.</title>
        <authorList>
            <person name="Burns J.A."/>
            <person name="Paasch A."/>
            <person name="Narechania A."/>
            <person name="Kim E."/>
        </authorList>
    </citation>
    <scope>NUCLEOTIDE SEQUENCE [LARGE SCALE GENOMIC DNA]</scope>
    <source>
        <strain evidence="2 3">PLY_AMNH</strain>
    </source>
</reference>
<proteinExistence type="predicted"/>
<evidence type="ECO:0000313" key="2">
    <source>
        <dbReference type="EMBL" id="KAK3240914.1"/>
    </source>
</evidence>
<protein>
    <submittedName>
        <fullName evidence="2">Uncharacterized protein</fullName>
    </submittedName>
</protein>
<dbReference type="AlphaFoldDB" id="A0AAE0BRR2"/>